<evidence type="ECO:0000256" key="1">
    <source>
        <dbReference type="SAM" id="MobiDB-lite"/>
    </source>
</evidence>
<accession>C4ZB16</accession>
<evidence type="ECO:0000313" key="3">
    <source>
        <dbReference type="Proteomes" id="UP000001477"/>
    </source>
</evidence>
<dbReference type="AlphaFoldDB" id="C4ZB16"/>
<dbReference type="EMBL" id="CP001107">
    <property type="protein sequence ID" value="ACR74091.1"/>
    <property type="molecule type" value="Genomic_DNA"/>
</dbReference>
<sequence>MAEIKNSESDMSTQQKAEQDKEKRREERGKKSKKTALQGTE</sequence>
<feature type="compositionally biased region" description="Basic and acidic residues" evidence="1">
    <location>
        <begin position="17"/>
        <end position="29"/>
    </location>
</feature>
<dbReference type="KEGG" id="ere:EUBREC_0287"/>
<gene>
    <name evidence="2" type="ordered locus">EUBREC_0287</name>
</gene>
<dbReference type="GeneID" id="86987208"/>
<evidence type="ECO:0000313" key="2">
    <source>
        <dbReference type="EMBL" id="ACR74091.1"/>
    </source>
</evidence>
<dbReference type="HOGENOM" id="CLU_3270237_0_0_9"/>
<reference evidence="2 3" key="1">
    <citation type="journal article" date="2009" name="Proc. Natl. Acad. Sci. U.S.A.">
        <title>Characterizing a model human gut microbiota composed of members of its two dominant bacterial phyla.</title>
        <authorList>
            <person name="Mahowald M.A."/>
            <person name="Rey F.E."/>
            <person name="Seedorf H."/>
            <person name="Turnbaugh P.J."/>
            <person name="Fulton R.S."/>
            <person name="Wollam A."/>
            <person name="Shah N."/>
            <person name="Wang C."/>
            <person name="Magrini V."/>
            <person name="Wilson R.K."/>
            <person name="Cantarel B.L."/>
            <person name="Coutinho P.M."/>
            <person name="Henrissat B."/>
            <person name="Crock L.W."/>
            <person name="Russell A."/>
            <person name="Verberkmoes N.C."/>
            <person name="Hettich R.L."/>
            <person name="Gordon J.I."/>
        </authorList>
    </citation>
    <scope>NUCLEOTIDE SEQUENCE [LARGE SCALE GENOMIC DNA]</scope>
    <source>
        <strain evidence="3">ATCC 33656 / DSM 3377 / JCM 17463 / KCTC 5835 / LMG 30912 / VPI 0990</strain>
    </source>
</reference>
<name>C4ZB16_AGARV</name>
<dbReference type="STRING" id="515619.EUBREC_0287"/>
<organism evidence="2 3">
    <name type="scientific">Agathobacter rectalis (strain ATCC 33656 / DSM 3377 / JCM 17463 / KCTC 5835 / VPI 0990)</name>
    <name type="common">Eubacterium rectale</name>
    <dbReference type="NCBI Taxonomy" id="515619"/>
    <lineage>
        <taxon>Bacteria</taxon>
        <taxon>Bacillati</taxon>
        <taxon>Bacillota</taxon>
        <taxon>Clostridia</taxon>
        <taxon>Lachnospirales</taxon>
        <taxon>Lachnospiraceae</taxon>
        <taxon>Agathobacter</taxon>
    </lineage>
</organism>
<dbReference type="Proteomes" id="UP000001477">
    <property type="component" value="Chromosome"/>
</dbReference>
<feature type="region of interest" description="Disordered" evidence="1">
    <location>
        <begin position="1"/>
        <end position="41"/>
    </location>
</feature>
<protein>
    <submittedName>
        <fullName evidence="2">Uncharacterized protein</fullName>
    </submittedName>
</protein>
<dbReference type="PaxDb" id="515619-EUBREC_0287"/>
<proteinExistence type="predicted"/>
<dbReference type="RefSeq" id="WP_012741212.1">
    <property type="nucleotide sequence ID" value="NC_012781.1"/>
</dbReference>